<dbReference type="InterPro" id="IPR051650">
    <property type="entry name" value="SL_signaling_regulator"/>
</dbReference>
<keyword evidence="2" id="KW-1185">Reference proteome</keyword>
<dbReference type="EMBL" id="CP039351">
    <property type="protein sequence ID" value="QCE00162.1"/>
    <property type="molecule type" value="Genomic_DNA"/>
</dbReference>
<dbReference type="PANTHER" id="PTHR43572">
    <property type="entry name" value="CHAPERONE PROTEIN CLPD, CHLOROPLASTIC"/>
    <property type="match status" value="1"/>
</dbReference>
<evidence type="ECO:0000313" key="1">
    <source>
        <dbReference type="EMBL" id="QCE00162.1"/>
    </source>
</evidence>
<dbReference type="AlphaFoldDB" id="A0A4D6MHZ3"/>
<gene>
    <name evidence="1" type="ORF">DEO72_LG7g1449</name>
</gene>
<dbReference type="PANTHER" id="PTHR43572:SF38">
    <property type="entry name" value="PROTEIN SMAX1-LIKE 6"/>
    <property type="match status" value="1"/>
</dbReference>
<evidence type="ECO:0000313" key="2">
    <source>
        <dbReference type="Proteomes" id="UP000501690"/>
    </source>
</evidence>
<organism evidence="1 2">
    <name type="scientific">Vigna unguiculata</name>
    <name type="common">Cowpea</name>
    <dbReference type="NCBI Taxonomy" id="3917"/>
    <lineage>
        <taxon>Eukaryota</taxon>
        <taxon>Viridiplantae</taxon>
        <taxon>Streptophyta</taxon>
        <taxon>Embryophyta</taxon>
        <taxon>Tracheophyta</taxon>
        <taxon>Spermatophyta</taxon>
        <taxon>Magnoliopsida</taxon>
        <taxon>eudicotyledons</taxon>
        <taxon>Gunneridae</taxon>
        <taxon>Pentapetalae</taxon>
        <taxon>rosids</taxon>
        <taxon>fabids</taxon>
        <taxon>Fabales</taxon>
        <taxon>Fabaceae</taxon>
        <taxon>Papilionoideae</taxon>
        <taxon>50 kb inversion clade</taxon>
        <taxon>NPAAA clade</taxon>
        <taxon>indigoferoid/millettioid clade</taxon>
        <taxon>Phaseoleae</taxon>
        <taxon>Vigna</taxon>
    </lineage>
</organism>
<dbReference type="Proteomes" id="UP000501690">
    <property type="component" value="Linkage Group LG7"/>
</dbReference>
<reference evidence="1 2" key="1">
    <citation type="submission" date="2019-04" db="EMBL/GenBank/DDBJ databases">
        <title>An improved genome assembly and genetic linkage map for asparagus bean, Vigna unguiculata ssp. sesquipedialis.</title>
        <authorList>
            <person name="Xia Q."/>
            <person name="Zhang R."/>
            <person name="Dong Y."/>
        </authorList>
    </citation>
    <scope>NUCLEOTIDE SEQUENCE [LARGE SCALE GENOMIC DNA]</scope>
    <source>
        <tissue evidence="1">Leaf</tissue>
    </source>
</reference>
<accession>A0A4D6MHZ3</accession>
<name>A0A4D6MHZ3_VIGUN</name>
<sequence length="199" mass="21628">MAAIKRSQANQRWQPESFHAYQQSQHGGTASFLKHFVLSILDDPIVSRVFAEAGFRSCDGCLCKECSKRQYGFVGFKKPSRFSSSPSIPTPHPNLFFFFHCTPAFIPASPPLRGGIAGPASVVQGGWRRQRGGTRSGVELAHGGHQAVAGEPAVAARELPCVPAEPARGHSVVSEALRFVNPRRSNRESGFRGSRISKL</sequence>
<proteinExistence type="predicted"/>
<protein>
    <submittedName>
        <fullName evidence="1">Uncharacterized protein</fullName>
    </submittedName>
</protein>